<keyword evidence="3" id="KW-1185">Reference proteome</keyword>
<evidence type="ECO:0000313" key="2">
    <source>
        <dbReference type="EMBL" id="MEP0820331.1"/>
    </source>
</evidence>
<sequence>MAIWARLSEAIMGKPPKIYPESTANQLSSKLEHLAQNPKGLQVKELVFRLRPKIEAAQESGYTLEDIANLFKAEGVDLTLNTLKRYLQESRASSPQADLPTIPTLDSKLTKVKKTNSLPVPSSSRSQKSGLPLKEQPRSHPEREMQPLLTNTNEHGFQEMRADDDL</sequence>
<comment type="caution">
    <text evidence="2">The sequence shown here is derived from an EMBL/GenBank/DDBJ whole genome shotgun (WGS) entry which is preliminary data.</text>
</comment>
<feature type="compositionally biased region" description="Basic and acidic residues" evidence="1">
    <location>
        <begin position="135"/>
        <end position="145"/>
    </location>
</feature>
<dbReference type="Proteomes" id="UP001464891">
    <property type="component" value="Unassembled WGS sequence"/>
</dbReference>
<organism evidence="2 3">
    <name type="scientific">Trichocoleus desertorum GB2-A4</name>
    <dbReference type="NCBI Taxonomy" id="2933944"/>
    <lineage>
        <taxon>Bacteria</taxon>
        <taxon>Bacillati</taxon>
        <taxon>Cyanobacteriota</taxon>
        <taxon>Cyanophyceae</taxon>
        <taxon>Leptolyngbyales</taxon>
        <taxon>Trichocoleusaceae</taxon>
        <taxon>Trichocoleus</taxon>
    </lineage>
</organism>
<protein>
    <submittedName>
        <fullName evidence="2">Uncharacterized protein</fullName>
    </submittedName>
</protein>
<gene>
    <name evidence="2" type="ORF">NC998_24840</name>
</gene>
<accession>A0ABV0JEZ0</accession>
<evidence type="ECO:0000256" key="1">
    <source>
        <dbReference type="SAM" id="MobiDB-lite"/>
    </source>
</evidence>
<dbReference type="RefSeq" id="WP_190441335.1">
    <property type="nucleotide sequence ID" value="NZ_JAMPKM010000026.1"/>
</dbReference>
<proteinExistence type="predicted"/>
<evidence type="ECO:0000313" key="3">
    <source>
        <dbReference type="Proteomes" id="UP001464891"/>
    </source>
</evidence>
<feature type="compositionally biased region" description="Polar residues" evidence="1">
    <location>
        <begin position="115"/>
        <end position="129"/>
    </location>
</feature>
<feature type="compositionally biased region" description="Basic and acidic residues" evidence="1">
    <location>
        <begin position="156"/>
        <end position="166"/>
    </location>
</feature>
<name>A0ABV0JEZ0_9CYAN</name>
<dbReference type="EMBL" id="JAMPKM010000026">
    <property type="protein sequence ID" value="MEP0820331.1"/>
    <property type="molecule type" value="Genomic_DNA"/>
</dbReference>
<feature type="region of interest" description="Disordered" evidence="1">
    <location>
        <begin position="89"/>
        <end position="166"/>
    </location>
</feature>
<reference evidence="2 3" key="1">
    <citation type="submission" date="2022-04" db="EMBL/GenBank/DDBJ databases">
        <title>Positive selection, recombination, and allopatry shape intraspecific diversity of widespread and dominant cyanobacteria.</title>
        <authorList>
            <person name="Wei J."/>
            <person name="Shu W."/>
            <person name="Hu C."/>
        </authorList>
    </citation>
    <scope>NUCLEOTIDE SEQUENCE [LARGE SCALE GENOMIC DNA]</scope>
    <source>
        <strain evidence="2 3">GB2-A4</strain>
    </source>
</reference>